<dbReference type="InterPro" id="IPR050352">
    <property type="entry name" value="ABCG_transporters"/>
</dbReference>
<feature type="transmembrane region" description="Helical" evidence="8">
    <location>
        <begin position="545"/>
        <end position="571"/>
    </location>
</feature>
<feature type="transmembrane region" description="Helical" evidence="8">
    <location>
        <begin position="470"/>
        <end position="491"/>
    </location>
</feature>
<dbReference type="SMART" id="SM00382">
    <property type="entry name" value="AAA"/>
    <property type="match status" value="1"/>
</dbReference>
<proteinExistence type="predicted"/>
<dbReference type="SUPFAM" id="SSF52540">
    <property type="entry name" value="P-loop containing nucleoside triphosphate hydrolases"/>
    <property type="match status" value="1"/>
</dbReference>
<dbReference type="Pfam" id="PF01061">
    <property type="entry name" value="ABC2_membrane"/>
    <property type="match status" value="1"/>
</dbReference>
<reference evidence="10 11" key="1">
    <citation type="journal article" date="2020" name="bioRxiv">
        <title>Sequence and annotation of 42 cannabis genomes reveals extensive copy number variation in cannabinoid synthesis and pathogen resistance genes.</title>
        <authorList>
            <person name="Mckernan K.J."/>
            <person name="Helbert Y."/>
            <person name="Kane L.T."/>
            <person name="Ebling H."/>
            <person name="Zhang L."/>
            <person name="Liu B."/>
            <person name="Eaton Z."/>
            <person name="Mclaughlin S."/>
            <person name="Kingan S."/>
            <person name="Baybayan P."/>
            <person name="Concepcion G."/>
            <person name="Jordan M."/>
            <person name="Riva A."/>
            <person name="Barbazuk W."/>
            <person name="Harkins T."/>
        </authorList>
    </citation>
    <scope>NUCLEOTIDE SEQUENCE [LARGE SCALE GENOMIC DNA]</scope>
    <source>
        <strain evidence="11">cv. Jamaican Lion 4</strain>
        <tissue evidence="10">Leaf</tissue>
    </source>
</reference>
<evidence type="ECO:0000256" key="4">
    <source>
        <dbReference type="ARBA" id="ARBA00022741"/>
    </source>
</evidence>
<evidence type="ECO:0000259" key="9">
    <source>
        <dbReference type="PROSITE" id="PS50893"/>
    </source>
</evidence>
<protein>
    <recommendedName>
        <fullName evidence="9">ABC transporter domain-containing protein</fullName>
    </recommendedName>
</protein>
<dbReference type="EMBL" id="JAATIP010000032">
    <property type="protein sequence ID" value="KAF4389183.1"/>
    <property type="molecule type" value="Genomic_DNA"/>
</dbReference>
<dbReference type="PANTHER" id="PTHR48041">
    <property type="entry name" value="ABC TRANSPORTER G FAMILY MEMBER 28"/>
    <property type="match status" value="1"/>
</dbReference>
<dbReference type="PANTHER" id="PTHR48041:SF11">
    <property type="entry name" value="ABC TRANSPORTER G FAMILY MEMBER 16"/>
    <property type="match status" value="1"/>
</dbReference>
<dbReference type="InterPro" id="IPR027417">
    <property type="entry name" value="P-loop_NTPase"/>
</dbReference>
<feature type="transmembrane region" description="Helical" evidence="8">
    <location>
        <begin position="503"/>
        <end position="524"/>
    </location>
</feature>
<dbReference type="Pfam" id="PF00005">
    <property type="entry name" value="ABC_tran"/>
    <property type="match status" value="1"/>
</dbReference>
<keyword evidence="2" id="KW-0813">Transport</keyword>
<keyword evidence="7 8" id="KW-0472">Membrane</keyword>
<dbReference type="GO" id="GO:0016887">
    <property type="term" value="F:ATP hydrolysis activity"/>
    <property type="evidence" value="ECO:0007669"/>
    <property type="project" value="InterPro"/>
</dbReference>
<dbReference type="InterPro" id="IPR003439">
    <property type="entry name" value="ABC_transporter-like_ATP-bd"/>
</dbReference>
<feature type="domain" description="ABC transporter" evidence="9">
    <location>
        <begin position="103"/>
        <end position="353"/>
    </location>
</feature>
<dbReference type="InterPro" id="IPR003593">
    <property type="entry name" value="AAA+_ATPase"/>
</dbReference>
<dbReference type="Proteomes" id="UP000525078">
    <property type="component" value="Unassembled WGS sequence"/>
</dbReference>
<name>A0A7J6H1Z5_CANSA</name>
<evidence type="ECO:0000256" key="6">
    <source>
        <dbReference type="ARBA" id="ARBA00022989"/>
    </source>
</evidence>
<accession>A0A7J6H1Z5</accession>
<keyword evidence="3 8" id="KW-0812">Transmembrane</keyword>
<keyword evidence="5" id="KW-0067">ATP-binding</keyword>
<evidence type="ECO:0000256" key="2">
    <source>
        <dbReference type="ARBA" id="ARBA00022448"/>
    </source>
</evidence>
<dbReference type="InterPro" id="IPR013525">
    <property type="entry name" value="ABC2_TM"/>
</dbReference>
<comment type="subcellular location">
    <subcellularLocation>
        <location evidence="1">Membrane</location>
        <topology evidence="1">Multi-pass membrane protein</topology>
    </subcellularLocation>
</comment>
<evidence type="ECO:0000313" key="11">
    <source>
        <dbReference type="Proteomes" id="UP000525078"/>
    </source>
</evidence>
<keyword evidence="4" id="KW-0547">Nucleotide-binding</keyword>
<dbReference type="GO" id="GO:0016020">
    <property type="term" value="C:membrane"/>
    <property type="evidence" value="ECO:0007669"/>
    <property type="project" value="UniProtKB-SubCell"/>
</dbReference>
<dbReference type="PROSITE" id="PS50893">
    <property type="entry name" value="ABC_TRANSPORTER_2"/>
    <property type="match status" value="1"/>
</dbReference>
<dbReference type="InterPro" id="IPR043926">
    <property type="entry name" value="ABCG_dom"/>
</dbReference>
<dbReference type="Pfam" id="PF19055">
    <property type="entry name" value="ABC2_membrane_7"/>
    <property type="match status" value="1"/>
</dbReference>
<evidence type="ECO:0000313" key="10">
    <source>
        <dbReference type="EMBL" id="KAF4389183.1"/>
    </source>
</evidence>
<dbReference type="FunFam" id="3.40.50.300:FF:000530">
    <property type="entry name" value="ABC transporter G family member 6"/>
    <property type="match status" value="1"/>
</dbReference>
<feature type="transmembrane region" description="Helical" evidence="8">
    <location>
        <begin position="729"/>
        <end position="750"/>
    </location>
</feature>
<evidence type="ECO:0000256" key="1">
    <source>
        <dbReference type="ARBA" id="ARBA00004141"/>
    </source>
</evidence>
<dbReference type="Gene3D" id="3.40.50.300">
    <property type="entry name" value="P-loop containing nucleotide triphosphate hydrolases"/>
    <property type="match status" value="1"/>
</dbReference>
<dbReference type="GO" id="GO:0005524">
    <property type="term" value="F:ATP binding"/>
    <property type="evidence" value="ECO:0007669"/>
    <property type="project" value="UniProtKB-KW"/>
</dbReference>
<evidence type="ECO:0000256" key="5">
    <source>
        <dbReference type="ARBA" id="ARBA00022840"/>
    </source>
</evidence>
<sequence>MSRIVADNSISPARDAYFTMELNNSHHNRGGSTESPTLGQLLKRVGDVRKEATGDGGETPVHQVLELGDVSMEPRSLPFVLNFNNLTYCVKVPRKLSFSSVFSRRRDLLGAPADSVAGDTLFTKTKTLLNNISGEARDGEILAVLGASGSGKSTLIDALANRIAKGSLKGTVTLNREILESRLLKVISAYVMQDDLLFPMLTVEETLMFAAEFRLPRTLSKSKKKMRVQALIDQLGLRNAAKTVIGDEGHRGVSGGERRRVSIGIDIIHDPILLFLDEPTSGLDSTSAYMVVKVLQRIAQSGSLVIMSVHQPSYRILGLLDRLIFLSRGQTVYSGSPTNLPGYFAEFGNPIPENENRTEFALDLIRELEGSPGGTKALVEFNKSWESKKNLIRTSDPAVTDDKLQPLSLKEAISASISRGKLVSGATTNSVTVDPSSNSMVPTFANPVWTEMAVLSRRSIMNSRRMPELFGIRLGAVMVTGFILATMFWQLDNSPKGIQERLGFFAFAMSTTFYTCADALPVFLQERYIFMRETAYNAYRRSSYVLSHSIVALPSLVFLSLAFSATTFWAVGLDGGLAGFFFYFFIILASFWAGSSFVTFLSGVVPHVMLGYTIVVAILAYFLLFSGFFINRDRIPPYWIWFHYLSLVKYPYEAVLQNEFEDPVKCFVRGVQIFDNSPLGKVPDAMKVKLLDSLSQTLGMRITQSTCLTTGVDILDQQGVTDLSKWSCLWVTVAWGFLFRILFYFSLLIGSKNKRR</sequence>
<dbReference type="AlphaFoldDB" id="A0A7J6H1Z5"/>
<gene>
    <name evidence="10" type="ORF">F8388_026912</name>
</gene>
<evidence type="ECO:0000256" key="3">
    <source>
        <dbReference type="ARBA" id="ARBA00022692"/>
    </source>
</evidence>
<keyword evidence="6 8" id="KW-1133">Transmembrane helix</keyword>
<dbReference type="PROSITE" id="PS00211">
    <property type="entry name" value="ABC_TRANSPORTER_1"/>
    <property type="match status" value="1"/>
</dbReference>
<feature type="transmembrane region" description="Helical" evidence="8">
    <location>
        <begin position="577"/>
        <end position="601"/>
    </location>
</feature>
<evidence type="ECO:0000256" key="8">
    <source>
        <dbReference type="SAM" id="Phobius"/>
    </source>
</evidence>
<organism evidence="10 11">
    <name type="scientific">Cannabis sativa</name>
    <name type="common">Hemp</name>
    <name type="synonym">Marijuana</name>
    <dbReference type="NCBI Taxonomy" id="3483"/>
    <lineage>
        <taxon>Eukaryota</taxon>
        <taxon>Viridiplantae</taxon>
        <taxon>Streptophyta</taxon>
        <taxon>Embryophyta</taxon>
        <taxon>Tracheophyta</taxon>
        <taxon>Spermatophyta</taxon>
        <taxon>Magnoliopsida</taxon>
        <taxon>eudicotyledons</taxon>
        <taxon>Gunneridae</taxon>
        <taxon>Pentapetalae</taxon>
        <taxon>rosids</taxon>
        <taxon>fabids</taxon>
        <taxon>Rosales</taxon>
        <taxon>Cannabaceae</taxon>
        <taxon>Cannabis</taxon>
    </lineage>
</organism>
<evidence type="ECO:0000256" key="7">
    <source>
        <dbReference type="ARBA" id="ARBA00023136"/>
    </source>
</evidence>
<feature type="transmembrane region" description="Helical" evidence="8">
    <location>
        <begin position="608"/>
        <end position="630"/>
    </location>
</feature>
<dbReference type="GO" id="GO:0140359">
    <property type="term" value="F:ABC-type transporter activity"/>
    <property type="evidence" value="ECO:0007669"/>
    <property type="project" value="InterPro"/>
</dbReference>
<dbReference type="InterPro" id="IPR017871">
    <property type="entry name" value="ABC_transporter-like_CS"/>
</dbReference>
<comment type="caution">
    <text evidence="10">The sequence shown here is derived from an EMBL/GenBank/DDBJ whole genome shotgun (WGS) entry which is preliminary data.</text>
</comment>